<comment type="similarity">
    <text evidence="1 4">Belongs to the bacterial solute-binding protein 3 family.</text>
</comment>
<feature type="compositionally biased region" description="Low complexity" evidence="5">
    <location>
        <begin position="41"/>
        <end position="60"/>
    </location>
</feature>
<evidence type="ECO:0000313" key="7">
    <source>
        <dbReference type="EMBL" id="ADU47092.1"/>
    </source>
</evidence>
<protein>
    <submittedName>
        <fullName evidence="7">Amino acid ABC transporter substrate-binding protein, PAAT family</fullName>
    </submittedName>
</protein>
<keyword evidence="2" id="KW-0813">Transport</keyword>
<dbReference type="STRING" id="710696.Intca_0547"/>
<dbReference type="InterPro" id="IPR001638">
    <property type="entry name" value="Solute-binding_3/MltF_N"/>
</dbReference>
<evidence type="ECO:0000313" key="8">
    <source>
        <dbReference type="Proteomes" id="UP000008914"/>
    </source>
</evidence>
<dbReference type="SMART" id="SM00062">
    <property type="entry name" value="PBPb"/>
    <property type="match status" value="1"/>
</dbReference>
<dbReference type="PANTHER" id="PTHR30085">
    <property type="entry name" value="AMINO ACID ABC TRANSPORTER PERMEASE"/>
    <property type="match status" value="1"/>
</dbReference>
<dbReference type="PANTHER" id="PTHR30085:SF6">
    <property type="entry name" value="ABC TRANSPORTER GLUTAMINE-BINDING PROTEIN GLNH"/>
    <property type="match status" value="1"/>
</dbReference>
<dbReference type="InterPro" id="IPR006311">
    <property type="entry name" value="TAT_signal"/>
</dbReference>
<proteinExistence type="inferred from homology"/>
<dbReference type="KEGG" id="ica:Intca_0547"/>
<organism evidence="7 8">
    <name type="scientific">Intrasporangium calvum (strain ATCC 23552 / DSM 43043 / JCM 3097 / NBRC 12989 / NCIMB 10167 / NRRL B-3866 / 7 KIP)</name>
    <dbReference type="NCBI Taxonomy" id="710696"/>
    <lineage>
        <taxon>Bacteria</taxon>
        <taxon>Bacillati</taxon>
        <taxon>Actinomycetota</taxon>
        <taxon>Actinomycetes</taxon>
        <taxon>Micrococcales</taxon>
        <taxon>Intrasporangiaceae</taxon>
        <taxon>Intrasporangium</taxon>
    </lineage>
</organism>
<evidence type="ECO:0000256" key="4">
    <source>
        <dbReference type="RuleBase" id="RU003744"/>
    </source>
</evidence>
<dbReference type="AlphaFoldDB" id="E6S9B6"/>
<keyword evidence="8" id="KW-1185">Reference proteome</keyword>
<dbReference type="InterPro" id="IPR051455">
    <property type="entry name" value="Bact_solute-bind_prot3"/>
</dbReference>
<dbReference type="EMBL" id="CP002343">
    <property type="protein sequence ID" value="ADU47092.1"/>
    <property type="molecule type" value="Genomic_DNA"/>
</dbReference>
<dbReference type="RefSeq" id="WP_013491413.1">
    <property type="nucleotide sequence ID" value="NC_014830.1"/>
</dbReference>
<evidence type="ECO:0000259" key="6">
    <source>
        <dbReference type="SMART" id="SM00062"/>
    </source>
</evidence>
<evidence type="ECO:0000256" key="2">
    <source>
        <dbReference type="ARBA" id="ARBA00022448"/>
    </source>
</evidence>
<dbReference type="Pfam" id="PF00497">
    <property type="entry name" value="SBP_bac_3"/>
    <property type="match status" value="1"/>
</dbReference>
<dbReference type="OrthoDB" id="9807888at2"/>
<dbReference type="HOGENOM" id="CLU_019602_18_4_11"/>
<evidence type="ECO:0000256" key="1">
    <source>
        <dbReference type="ARBA" id="ARBA00010333"/>
    </source>
</evidence>
<dbReference type="GO" id="GO:0006865">
    <property type="term" value="P:amino acid transport"/>
    <property type="evidence" value="ECO:0007669"/>
    <property type="project" value="TreeGrafter"/>
</dbReference>
<dbReference type="GO" id="GO:0005576">
    <property type="term" value="C:extracellular region"/>
    <property type="evidence" value="ECO:0007669"/>
    <property type="project" value="TreeGrafter"/>
</dbReference>
<feature type="region of interest" description="Disordered" evidence="5">
    <location>
        <begin position="41"/>
        <end position="64"/>
    </location>
</feature>
<dbReference type="GO" id="GO:0030288">
    <property type="term" value="C:outer membrane-bounded periplasmic space"/>
    <property type="evidence" value="ECO:0007669"/>
    <property type="project" value="TreeGrafter"/>
</dbReference>
<dbReference type="CDD" id="cd13690">
    <property type="entry name" value="PBP2_GluB"/>
    <property type="match status" value="1"/>
</dbReference>
<dbReference type="PROSITE" id="PS51318">
    <property type="entry name" value="TAT"/>
    <property type="match status" value="1"/>
</dbReference>
<dbReference type="eggNOG" id="COG0834">
    <property type="taxonomic scope" value="Bacteria"/>
</dbReference>
<name>E6S9B6_INTC7</name>
<dbReference type="PROSITE" id="PS51257">
    <property type="entry name" value="PROKAR_LIPOPROTEIN"/>
    <property type="match status" value="1"/>
</dbReference>
<keyword evidence="3" id="KW-0732">Signal</keyword>
<accession>E6S9B6</accession>
<dbReference type="PROSITE" id="PS01039">
    <property type="entry name" value="SBP_BACTERIAL_3"/>
    <property type="match status" value="1"/>
</dbReference>
<dbReference type="InterPro" id="IPR018313">
    <property type="entry name" value="SBP_3_CS"/>
</dbReference>
<dbReference type="Proteomes" id="UP000008914">
    <property type="component" value="Chromosome"/>
</dbReference>
<gene>
    <name evidence="7" type="ordered locus">Intca_0547</name>
</gene>
<reference evidence="7 8" key="1">
    <citation type="journal article" date="2010" name="Stand. Genomic Sci.">
        <title>Complete genome sequence of Intrasporangium calvum type strain (7 KIP).</title>
        <authorList>
            <person name="Del Rio T.G."/>
            <person name="Chertkov O."/>
            <person name="Yasawong M."/>
            <person name="Lucas S."/>
            <person name="Deshpande S."/>
            <person name="Cheng J.F."/>
            <person name="Detter C."/>
            <person name="Tapia R."/>
            <person name="Han C."/>
            <person name="Goodwin L."/>
            <person name="Pitluck S."/>
            <person name="Liolios K."/>
            <person name="Ivanova N."/>
            <person name="Mavromatis K."/>
            <person name="Pati A."/>
            <person name="Chen A."/>
            <person name="Palaniappan K."/>
            <person name="Land M."/>
            <person name="Hauser L."/>
            <person name="Chang Y.J."/>
            <person name="Jeffries C.D."/>
            <person name="Rohde M."/>
            <person name="Pukall R."/>
            <person name="Sikorski J."/>
            <person name="Goker M."/>
            <person name="Woyke T."/>
            <person name="Bristow J."/>
            <person name="Eisen J.A."/>
            <person name="Markowitz V."/>
            <person name="Hugenholtz P."/>
            <person name="Kyrpides N.C."/>
            <person name="Klenk H.P."/>
            <person name="Lapidus A."/>
        </authorList>
    </citation>
    <scope>NUCLEOTIDE SEQUENCE [LARGE SCALE GENOMIC DNA]</scope>
    <source>
        <strain evidence="8">ATCC 23552 / DSM 43043 / JCM 3097 / NBRC 12989 / 7 KIP</strain>
    </source>
</reference>
<feature type="domain" description="Solute-binding protein family 3/N-terminal" evidence="6">
    <location>
        <begin position="91"/>
        <end position="316"/>
    </location>
</feature>
<sequence>MTPRPPRRTSSRRGLVTGLVVATALALSGCTGVTYEETALPAPATTSTPPAPTGTPVACTNATQSYDPLPSLPASSSITDGSVRAILERGHLTVGVSADTYLFGARDPFTNRIEGFDIDIARAVAQSLLGSASKVRFRVITAADRIEVLEKREVDMVARNMTMTCARWEQIAFSSEYYHSGQKLLVAKDPSGAVPDTTIEDLKGKRVCAPRGTSTLEKLRSVKGVEAVPAADHTGCLVLFQQGRADAITGDDTVLAGLAAQDPYTVVSSAPAITDEPYGLGFNQADVYLVRYVNRVLADLKADGRWKATYNRWLADTLGPAPAPPVGVHGRARP</sequence>
<dbReference type="Gene3D" id="3.40.190.10">
    <property type="entry name" value="Periplasmic binding protein-like II"/>
    <property type="match status" value="2"/>
</dbReference>
<dbReference type="SUPFAM" id="SSF53850">
    <property type="entry name" value="Periplasmic binding protein-like II"/>
    <property type="match status" value="1"/>
</dbReference>
<evidence type="ECO:0000256" key="5">
    <source>
        <dbReference type="SAM" id="MobiDB-lite"/>
    </source>
</evidence>
<evidence type="ECO:0000256" key="3">
    <source>
        <dbReference type="ARBA" id="ARBA00022729"/>
    </source>
</evidence>